<evidence type="ECO:0008006" key="3">
    <source>
        <dbReference type="Google" id="ProtNLM"/>
    </source>
</evidence>
<evidence type="ECO:0000313" key="2">
    <source>
        <dbReference type="Proteomes" id="UP000824094"/>
    </source>
</evidence>
<dbReference type="EMBL" id="DVNF01000188">
    <property type="protein sequence ID" value="HIU61019.1"/>
    <property type="molecule type" value="Genomic_DNA"/>
</dbReference>
<dbReference type="InterPro" id="IPR038705">
    <property type="entry name" value="YabP_sf"/>
</dbReference>
<reference evidence="1" key="1">
    <citation type="submission" date="2020-10" db="EMBL/GenBank/DDBJ databases">
        <authorList>
            <person name="Gilroy R."/>
        </authorList>
    </citation>
    <scope>NUCLEOTIDE SEQUENCE</scope>
    <source>
        <strain evidence="1">18911</strain>
    </source>
</reference>
<proteinExistence type="predicted"/>
<dbReference type="AlphaFoldDB" id="A0A9D1MJ74"/>
<protein>
    <recommendedName>
        <fullName evidence="3">Sporulation protein YabP</fullName>
    </recommendedName>
</protein>
<organism evidence="1 2">
    <name type="scientific">Candidatus Stercoripulliclostridium merdigallinarum</name>
    <dbReference type="NCBI Taxonomy" id="2840951"/>
    <lineage>
        <taxon>Bacteria</taxon>
        <taxon>Bacillati</taxon>
        <taxon>Bacillota</taxon>
        <taxon>Clostridia</taxon>
        <taxon>Eubacteriales</taxon>
        <taxon>Candidatus Stercoripulliclostridium</taxon>
    </lineage>
</organism>
<evidence type="ECO:0000313" key="1">
    <source>
        <dbReference type="EMBL" id="HIU61019.1"/>
    </source>
</evidence>
<name>A0A9D1MJ74_9FIRM</name>
<dbReference type="Pfam" id="PF07873">
    <property type="entry name" value="YabP"/>
    <property type="match status" value="1"/>
</dbReference>
<accession>A0A9D1MJ74</accession>
<dbReference type="Gene3D" id="2.60.40.2000">
    <property type="match status" value="1"/>
</dbReference>
<dbReference type="InterPro" id="IPR022476">
    <property type="entry name" value="Spore_YabP/YqfC"/>
</dbReference>
<dbReference type="Proteomes" id="UP000824094">
    <property type="component" value="Unassembled WGS sequence"/>
</dbReference>
<comment type="caution">
    <text evidence="1">The sequence shown here is derived from an EMBL/GenBank/DDBJ whole genome shotgun (WGS) entry which is preliminary data.</text>
</comment>
<sequence>MAHSFSYINGEITVTGVLDVKEFGSTEILAALEGESLSIKGSEFKIISVDLKEGRLIATGKVSSMQYGGGLTGGSFLRRLFK</sequence>
<reference evidence="1" key="2">
    <citation type="journal article" date="2021" name="PeerJ">
        <title>Extensive microbial diversity within the chicken gut microbiome revealed by metagenomics and culture.</title>
        <authorList>
            <person name="Gilroy R."/>
            <person name="Ravi A."/>
            <person name="Getino M."/>
            <person name="Pursley I."/>
            <person name="Horton D.L."/>
            <person name="Alikhan N.F."/>
            <person name="Baker D."/>
            <person name="Gharbi K."/>
            <person name="Hall N."/>
            <person name="Watson M."/>
            <person name="Adriaenssens E.M."/>
            <person name="Foster-Nyarko E."/>
            <person name="Jarju S."/>
            <person name="Secka A."/>
            <person name="Antonio M."/>
            <person name="Oren A."/>
            <person name="Chaudhuri R.R."/>
            <person name="La Ragione R."/>
            <person name="Hildebrand F."/>
            <person name="Pallen M.J."/>
        </authorList>
    </citation>
    <scope>NUCLEOTIDE SEQUENCE</scope>
    <source>
        <strain evidence="1">18911</strain>
    </source>
</reference>
<gene>
    <name evidence="1" type="ORF">IAB05_06475</name>
</gene>